<sequence length="91" mass="10465">MGSASVAKFRIQGFAIHPREGLTGMKRTRTEGEGCVVWVIWGPASRLGPCYFRSHIRARCVKIFIIGDTKFWAKSASELTREEFEYFEYLE</sequence>
<evidence type="ECO:0000313" key="2">
    <source>
        <dbReference type="Proteomes" id="UP001372834"/>
    </source>
</evidence>
<gene>
    <name evidence="1" type="ORF">RUM43_009342</name>
</gene>
<dbReference type="Proteomes" id="UP001372834">
    <property type="component" value="Unassembled WGS sequence"/>
</dbReference>
<organism evidence="1 2">
    <name type="scientific">Polyplax serrata</name>
    <name type="common">Common mouse louse</name>
    <dbReference type="NCBI Taxonomy" id="468196"/>
    <lineage>
        <taxon>Eukaryota</taxon>
        <taxon>Metazoa</taxon>
        <taxon>Ecdysozoa</taxon>
        <taxon>Arthropoda</taxon>
        <taxon>Hexapoda</taxon>
        <taxon>Insecta</taxon>
        <taxon>Pterygota</taxon>
        <taxon>Neoptera</taxon>
        <taxon>Paraneoptera</taxon>
        <taxon>Psocodea</taxon>
        <taxon>Troctomorpha</taxon>
        <taxon>Phthiraptera</taxon>
        <taxon>Anoplura</taxon>
        <taxon>Polyplacidae</taxon>
        <taxon>Polyplax</taxon>
    </lineage>
</organism>
<name>A0AAN8NVA0_POLSC</name>
<reference evidence="1 2" key="1">
    <citation type="submission" date="2023-10" db="EMBL/GenBank/DDBJ databases">
        <title>Genomes of two closely related lineages of the louse Polyplax serrata with different host specificities.</title>
        <authorList>
            <person name="Martinu J."/>
            <person name="Tarabai H."/>
            <person name="Stefka J."/>
            <person name="Hypsa V."/>
        </authorList>
    </citation>
    <scope>NUCLEOTIDE SEQUENCE [LARGE SCALE GENOMIC DNA]</scope>
    <source>
        <strain evidence="1">HR10_N</strain>
    </source>
</reference>
<dbReference type="AlphaFoldDB" id="A0AAN8NVA0"/>
<accession>A0AAN8NVA0</accession>
<protein>
    <submittedName>
        <fullName evidence="1">Uncharacterized protein</fullName>
    </submittedName>
</protein>
<comment type="caution">
    <text evidence="1">The sequence shown here is derived from an EMBL/GenBank/DDBJ whole genome shotgun (WGS) entry which is preliminary data.</text>
</comment>
<evidence type="ECO:0000313" key="1">
    <source>
        <dbReference type="EMBL" id="KAK6623490.1"/>
    </source>
</evidence>
<proteinExistence type="predicted"/>
<dbReference type="EMBL" id="JAWJWE010000038">
    <property type="protein sequence ID" value="KAK6623490.1"/>
    <property type="molecule type" value="Genomic_DNA"/>
</dbReference>